<evidence type="ECO:0000313" key="2">
    <source>
        <dbReference type="Proteomes" id="UP001179363"/>
    </source>
</evidence>
<reference evidence="1" key="1">
    <citation type="submission" date="2022-01" db="EMBL/GenBank/DDBJ databases">
        <title>Gillisia lutea sp. nov., isolated from marine plastic residues from the Malvarosa beach (Valencia, Spain).</title>
        <authorList>
            <person name="Vidal-Verdu A."/>
            <person name="Molina-Menor E."/>
            <person name="Satari L."/>
            <person name="Pascual J."/>
            <person name="Pereto J."/>
            <person name="Porcar M."/>
        </authorList>
    </citation>
    <scope>NUCLEOTIDE SEQUENCE</scope>
    <source>
        <strain evidence="1">M10.2A</strain>
    </source>
</reference>
<dbReference type="EMBL" id="JAKGTH010000006">
    <property type="protein sequence ID" value="MCF4100199.1"/>
    <property type="molecule type" value="Genomic_DNA"/>
</dbReference>
<comment type="caution">
    <text evidence="1">The sequence shown here is derived from an EMBL/GenBank/DDBJ whole genome shotgun (WGS) entry which is preliminary data.</text>
</comment>
<evidence type="ECO:0000313" key="1">
    <source>
        <dbReference type="EMBL" id="MCF4100199.1"/>
    </source>
</evidence>
<accession>A0ABS9EE78</accession>
<proteinExistence type="predicted"/>
<gene>
    <name evidence="1" type="ORF">L1I30_00830</name>
</gene>
<name>A0ABS9EE78_9FLAO</name>
<dbReference type="Proteomes" id="UP001179363">
    <property type="component" value="Unassembled WGS sequence"/>
</dbReference>
<protein>
    <submittedName>
        <fullName evidence="1">Uncharacterized protein</fullName>
    </submittedName>
</protein>
<sequence>MRNFNPHLVIDEVKNLISYSISNPEVDKLKFEQLHIAIVKKYFNAKNIHINYIDQTIDLKLPVSNDQYNSINFECLNLSQFLQSCLKSDDESIHFYQNLLNRYDIVTAA</sequence>
<keyword evidence="2" id="KW-1185">Reference proteome</keyword>
<organism evidence="1 2">
    <name type="scientific">Gillisia lutea</name>
    <dbReference type="NCBI Taxonomy" id="2909668"/>
    <lineage>
        <taxon>Bacteria</taxon>
        <taxon>Pseudomonadati</taxon>
        <taxon>Bacteroidota</taxon>
        <taxon>Flavobacteriia</taxon>
        <taxon>Flavobacteriales</taxon>
        <taxon>Flavobacteriaceae</taxon>
        <taxon>Gillisia</taxon>
    </lineage>
</organism>
<dbReference type="RefSeq" id="WP_236132352.1">
    <property type="nucleotide sequence ID" value="NZ_JAKGTH010000006.1"/>
</dbReference>